<keyword evidence="8" id="KW-0472">Membrane</keyword>
<evidence type="ECO:0000256" key="5">
    <source>
        <dbReference type="PROSITE-ProRule" id="PRU00221"/>
    </source>
</evidence>
<dbReference type="SUPFAM" id="SSF56112">
    <property type="entry name" value="Protein kinase-like (PK-like)"/>
    <property type="match status" value="1"/>
</dbReference>
<feature type="repeat" description="WD" evidence="5">
    <location>
        <begin position="779"/>
        <end position="820"/>
    </location>
</feature>
<evidence type="ECO:0000256" key="2">
    <source>
        <dbReference type="ARBA" id="ARBA00022737"/>
    </source>
</evidence>
<dbReference type="InterPro" id="IPR010496">
    <property type="entry name" value="AL/BT2_dom"/>
</dbReference>
<dbReference type="InterPro" id="IPR017441">
    <property type="entry name" value="Protein_kinase_ATP_BS"/>
</dbReference>
<dbReference type="AlphaFoldDB" id="A0AAU7CE78"/>
<dbReference type="CDD" id="cd00200">
    <property type="entry name" value="WD40"/>
    <property type="match status" value="1"/>
</dbReference>
<dbReference type="InterPro" id="IPR008271">
    <property type="entry name" value="Ser/Thr_kinase_AS"/>
</dbReference>
<dbReference type="EMBL" id="CP155447">
    <property type="protein sequence ID" value="XBH03531.1"/>
    <property type="molecule type" value="Genomic_DNA"/>
</dbReference>
<keyword evidence="10" id="KW-0808">Transferase</keyword>
<evidence type="ECO:0000256" key="8">
    <source>
        <dbReference type="SAM" id="Phobius"/>
    </source>
</evidence>
<dbReference type="PROSITE" id="PS50294">
    <property type="entry name" value="WD_REPEATS_REGION"/>
    <property type="match status" value="3"/>
</dbReference>
<dbReference type="Gene3D" id="2.60.120.560">
    <property type="entry name" value="Exo-inulinase, domain 1"/>
    <property type="match status" value="1"/>
</dbReference>
<dbReference type="Pfam" id="PF06439">
    <property type="entry name" value="3keto-disac_hyd"/>
    <property type="match status" value="1"/>
</dbReference>
<keyword evidence="4 6" id="KW-0067">ATP-binding</keyword>
<keyword evidence="3 6" id="KW-0547">Nucleotide-binding</keyword>
<dbReference type="PROSITE" id="PS50011">
    <property type="entry name" value="PROTEIN_KINASE_DOM"/>
    <property type="match status" value="1"/>
</dbReference>
<evidence type="ECO:0000313" key="10">
    <source>
        <dbReference type="EMBL" id="XBH03531.1"/>
    </source>
</evidence>
<feature type="compositionally biased region" description="Basic and acidic residues" evidence="7">
    <location>
        <begin position="705"/>
        <end position="716"/>
    </location>
</feature>
<keyword evidence="10" id="KW-0418">Kinase</keyword>
<dbReference type="CDD" id="cd14014">
    <property type="entry name" value="STKc_PknB_like"/>
    <property type="match status" value="1"/>
</dbReference>
<evidence type="ECO:0000256" key="3">
    <source>
        <dbReference type="ARBA" id="ARBA00022741"/>
    </source>
</evidence>
<dbReference type="SUPFAM" id="SSF50978">
    <property type="entry name" value="WD40 repeat-like"/>
    <property type="match status" value="1"/>
</dbReference>
<organism evidence="10">
    <name type="scientific">Singulisphaera sp. Ch08</name>
    <dbReference type="NCBI Taxonomy" id="3120278"/>
    <lineage>
        <taxon>Bacteria</taxon>
        <taxon>Pseudomonadati</taxon>
        <taxon>Planctomycetota</taxon>
        <taxon>Planctomycetia</taxon>
        <taxon>Isosphaerales</taxon>
        <taxon>Isosphaeraceae</taxon>
        <taxon>Singulisphaera</taxon>
    </lineage>
</organism>
<dbReference type="InterPro" id="IPR001680">
    <property type="entry name" value="WD40_rpt"/>
</dbReference>
<gene>
    <name evidence="10" type="ORF">V5E97_35285</name>
</gene>
<feature type="domain" description="Protein kinase" evidence="9">
    <location>
        <begin position="18"/>
        <end position="284"/>
    </location>
</feature>
<dbReference type="PROSITE" id="PS00678">
    <property type="entry name" value="WD_REPEATS_1"/>
    <property type="match status" value="1"/>
</dbReference>
<dbReference type="PANTHER" id="PTHR19879:SF9">
    <property type="entry name" value="TRANSCRIPTION INITIATION FACTOR TFIID SUBUNIT 5"/>
    <property type="match status" value="1"/>
</dbReference>
<feature type="binding site" evidence="6">
    <location>
        <position position="47"/>
    </location>
    <ligand>
        <name>ATP</name>
        <dbReference type="ChEBI" id="CHEBI:30616"/>
    </ligand>
</feature>
<dbReference type="SMART" id="SM00320">
    <property type="entry name" value="WD40"/>
    <property type="match status" value="7"/>
</dbReference>
<proteinExistence type="predicted"/>
<dbReference type="PROSITE" id="PS00108">
    <property type="entry name" value="PROTEIN_KINASE_ST"/>
    <property type="match status" value="1"/>
</dbReference>
<feature type="transmembrane region" description="Helical" evidence="8">
    <location>
        <begin position="420"/>
        <end position="442"/>
    </location>
</feature>
<keyword evidence="8" id="KW-1133">Transmembrane helix</keyword>
<dbReference type="GO" id="GO:0016787">
    <property type="term" value="F:hydrolase activity"/>
    <property type="evidence" value="ECO:0007669"/>
    <property type="project" value="InterPro"/>
</dbReference>
<feature type="repeat" description="WD" evidence="5">
    <location>
        <begin position="737"/>
        <end position="778"/>
    </location>
</feature>
<dbReference type="Gene3D" id="3.30.200.20">
    <property type="entry name" value="Phosphorylase Kinase, domain 1"/>
    <property type="match status" value="1"/>
</dbReference>
<dbReference type="InterPro" id="IPR000719">
    <property type="entry name" value="Prot_kinase_dom"/>
</dbReference>
<dbReference type="PROSITE" id="PS50082">
    <property type="entry name" value="WD_REPEATS_2"/>
    <property type="match status" value="3"/>
</dbReference>
<evidence type="ECO:0000256" key="7">
    <source>
        <dbReference type="SAM" id="MobiDB-lite"/>
    </source>
</evidence>
<dbReference type="Pfam" id="PF00069">
    <property type="entry name" value="Pkinase"/>
    <property type="match status" value="1"/>
</dbReference>
<reference evidence="10" key="1">
    <citation type="submission" date="2024-05" db="EMBL/GenBank/DDBJ databases">
        <title>Planctomycetes of the genus Singulisphaera possess chitinolytic capabilities.</title>
        <authorList>
            <person name="Ivanova A."/>
        </authorList>
    </citation>
    <scope>NUCLEOTIDE SEQUENCE</scope>
    <source>
        <strain evidence="10">Ch08T</strain>
    </source>
</reference>
<dbReference type="InterPro" id="IPR019775">
    <property type="entry name" value="WD40_repeat_CS"/>
</dbReference>
<dbReference type="PANTHER" id="PTHR19879">
    <property type="entry name" value="TRANSCRIPTION INITIATION FACTOR TFIID"/>
    <property type="match status" value="1"/>
</dbReference>
<name>A0AAU7CE78_9BACT</name>
<dbReference type="RefSeq" id="WP_406696265.1">
    <property type="nucleotide sequence ID" value="NZ_CP155447.1"/>
</dbReference>
<evidence type="ECO:0000256" key="6">
    <source>
        <dbReference type="PROSITE-ProRule" id="PRU10141"/>
    </source>
</evidence>
<feature type="repeat" description="WD" evidence="5">
    <location>
        <begin position="1012"/>
        <end position="1045"/>
    </location>
</feature>
<evidence type="ECO:0000256" key="1">
    <source>
        <dbReference type="ARBA" id="ARBA00022574"/>
    </source>
</evidence>
<keyword evidence="8" id="KW-0812">Transmembrane</keyword>
<dbReference type="Gene3D" id="2.130.10.10">
    <property type="entry name" value="YVTN repeat-like/Quinoprotein amine dehydrogenase"/>
    <property type="match status" value="3"/>
</dbReference>
<dbReference type="Gene3D" id="1.10.510.10">
    <property type="entry name" value="Transferase(Phosphotransferase) domain 1"/>
    <property type="match status" value="1"/>
</dbReference>
<dbReference type="GO" id="GO:0004672">
    <property type="term" value="F:protein kinase activity"/>
    <property type="evidence" value="ECO:0007669"/>
    <property type="project" value="InterPro"/>
</dbReference>
<feature type="region of interest" description="Disordered" evidence="7">
    <location>
        <begin position="697"/>
        <end position="731"/>
    </location>
</feature>
<dbReference type="PROSITE" id="PS00107">
    <property type="entry name" value="PROTEIN_KINASE_ATP"/>
    <property type="match status" value="1"/>
</dbReference>
<accession>A0AAU7CE78</accession>
<keyword evidence="1 5" id="KW-0853">WD repeat</keyword>
<dbReference type="SMART" id="SM00220">
    <property type="entry name" value="S_TKc"/>
    <property type="match status" value="1"/>
</dbReference>
<keyword evidence="2" id="KW-0677">Repeat</keyword>
<sequence>MDENCQDPIGLSLSDGRYAIQAKLGEGGMGAVYRARDNNLQSQVVIKLPHRSMVTDAEFSRRFRDEVRSLVRLSHPHIVKITDVGEWAGIPFAVLQFLPGGSLEDRLTAWQGSAALAAIVSWIGPVSSALDYVHSQKMVHRDVKPGNILFDAQGHAFLGDFGVVKVLAAEAGGRSARTAMTGTGMVLGTPHYMAPELIMGDPFDGRVDQYALAVTAYELLCGRRPFEHEVSTRVLLMQAQDVPPGLTAHCPWVTPQFESALFKALAKDPNDRYPSCAAFAAAIVAESGLEQGERGRARIQCGSCEKTMTVTVEALAKLSRPGHNASCPNCRKLLDLAAGTSTVIPPSRSGQLARGGTAVLDLQGTADKLQSLRPREKTSPPGGATVVFGSPKPVTGAEPRSGLVADDQANGRDEPGRPRLSWFSIGIVAAAITLCACAVLFWRASSGRPEGLAKSAVTEDVAKNQRSLVTHPVAGGSSDLVVEKAEAQAAPGQTLLPRSNSPAKQAKWEPPQTTDYVESEFKPIFAGRMLDGPLTGMSNCWMEEQFTDFVLRFEFRLKSHKTQPWSGIRLRHGGDSPRLSLSLSEGICGGLLLDQSLPNLKEPLVEERLDDVHRLVKPARNPEEKFGDWNRCQVVCLGSNTTVTLNGEVINHIENGPSGAGMICVTDTEQGVAYRNLRVLPLNRAAASLPPVVAKQSESASKVVRPTDESRADAKPTESLTGMRPLSDVPTGEARRLTGHVGGVMCVSFTPDGKQAISGGRDRTIRVWNLESGTEARRLEGHREDVWCLALSSDGHRLVSSGPEGVVKLWDFGAGQEIKAFTGHTSWVNHVAVSPGGYQILSGSGNSADPTARLWDVTTGKEVGKIPPGGPVAFSPDGKFALLADYKDLRLWDVRRRREVRRFGSHGSFIRALAFSPNARQAVSASGRVWDGKKLISGPDNSVRLWDLASGREILRMNLHSSWVNSVAYSPDGRRLLSGSGGTIEANGRITPGPDTTIRLWDSGTGAELEKFDGHHNTVTGVAYSPDGQFGLSGSEDGSVRLWRLPVATRRAK</sequence>
<dbReference type="InterPro" id="IPR015943">
    <property type="entry name" value="WD40/YVTN_repeat-like_dom_sf"/>
</dbReference>
<evidence type="ECO:0000256" key="4">
    <source>
        <dbReference type="ARBA" id="ARBA00022840"/>
    </source>
</evidence>
<dbReference type="Pfam" id="PF00400">
    <property type="entry name" value="WD40"/>
    <property type="match status" value="6"/>
</dbReference>
<dbReference type="GO" id="GO:0005524">
    <property type="term" value="F:ATP binding"/>
    <property type="evidence" value="ECO:0007669"/>
    <property type="project" value="UniProtKB-UniRule"/>
</dbReference>
<dbReference type="InterPro" id="IPR011009">
    <property type="entry name" value="Kinase-like_dom_sf"/>
</dbReference>
<evidence type="ECO:0000259" key="9">
    <source>
        <dbReference type="PROSITE" id="PS50011"/>
    </source>
</evidence>
<dbReference type="InterPro" id="IPR036322">
    <property type="entry name" value="WD40_repeat_dom_sf"/>
</dbReference>
<feature type="region of interest" description="Disordered" evidence="7">
    <location>
        <begin position="368"/>
        <end position="417"/>
    </location>
</feature>
<protein>
    <submittedName>
        <fullName evidence="10">Protein kinase</fullName>
    </submittedName>
</protein>